<keyword evidence="4" id="KW-1185">Reference proteome</keyword>
<evidence type="ECO:0000256" key="2">
    <source>
        <dbReference type="SAM" id="MobiDB-lite"/>
    </source>
</evidence>
<dbReference type="PANTHER" id="PTHR13308:SF23">
    <property type="entry name" value="NEDD4-BINDING PROTEIN 2-LIKE 2"/>
    <property type="match status" value="1"/>
</dbReference>
<reference evidence="5" key="1">
    <citation type="submission" date="2025-08" db="UniProtKB">
        <authorList>
            <consortium name="RefSeq"/>
        </authorList>
    </citation>
    <scope>IDENTIFICATION</scope>
</reference>
<dbReference type="InterPro" id="IPR027417">
    <property type="entry name" value="P-loop_NTPase"/>
</dbReference>
<dbReference type="GeneID" id="110076474"/>
<feature type="region of interest" description="Disordered" evidence="2">
    <location>
        <begin position="611"/>
        <end position="687"/>
    </location>
</feature>
<dbReference type="Pfam" id="PF13671">
    <property type="entry name" value="AAA_33"/>
    <property type="match status" value="1"/>
</dbReference>
<name>A0ABM5FWU0_9SAUR</name>
<dbReference type="Proteomes" id="UP001652642">
    <property type="component" value="Chromosome 3"/>
</dbReference>
<gene>
    <name evidence="5" type="primary">LOC110076474</name>
</gene>
<dbReference type="InterPro" id="IPR056720">
    <property type="entry name" value="DUF7818"/>
</dbReference>
<evidence type="ECO:0000259" key="3">
    <source>
        <dbReference type="Pfam" id="PF25126"/>
    </source>
</evidence>
<protein>
    <submittedName>
        <fullName evidence="5">Uncharacterized protein isoform X1</fullName>
    </submittedName>
</protein>
<evidence type="ECO:0000313" key="4">
    <source>
        <dbReference type="Proteomes" id="UP001652642"/>
    </source>
</evidence>
<proteinExistence type="predicted"/>
<keyword evidence="1" id="KW-0175">Coiled coil</keyword>
<dbReference type="RefSeq" id="XP_072849873.1">
    <property type="nucleotide sequence ID" value="XM_072993772.1"/>
</dbReference>
<organism evidence="4 5">
    <name type="scientific">Pogona vitticeps</name>
    <name type="common">central bearded dragon</name>
    <dbReference type="NCBI Taxonomy" id="103695"/>
    <lineage>
        <taxon>Eukaryota</taxon>
        <taxon>Metazoa</taxon>
        <taxon>Chordata</taxon>
        <taxon>Craniata</taxon>
        <taxon>Vertebrata</taxon>
        <taxon>Euteleostomi</taxon>
        <taxon>Lepidosauria</taxon>
        <taxon>Squamata</taxon>
        <taxon>Bifurcata</taxon>
        <taxon>Unidentata</taxon>
        <taxon>Episquamata</taxon>
        <taxon>Toxicofera</taxon>
        <taxon>Iguania</taxon>
        <taxon>Acrodonta</taxon>
        <taxon>Agamidae</taxon>
        <taxon>Amphibolurinae</taxon>
        <taxon>Pogona</taxon>
    </lineage>
</organism>
<evidence type="ECO:0000256" key="1">
    <source>
        <dbReference type="SAM" id="Coils"/>
    </source>
</evidence>
<feature type="domain" description="DUF7818" evidence="3">
    <location>
        <begin position="1139"/>
        <end position="1172"/>
    </location>
</feature>
<dbReference type="Gene3D" id="3.40.50.300">
    <property type="entry name" value="P-loop containing nucleotide triphosphate hydrolases"/>
    <property type="match status" value="1"/>
</dbReference>
<dbReference type="InterPro" id="IPR026302">
    <property type="entry name" value="NEDD4-bd_p2"/>
</dbReference>
<feature type="coiled-coil region" evidence="1">
    <location>
        <begin position="207"/>
        <end position="241"/>
    </location>
</feature>
<evidence type="ECO:0000313" key="5">
    <source>
        <dbReference type="RefSeq" id="XP_072849873.1"/>
    </source>
</evidence>
<sequence>MKRGASPILVGQQMLHAERKPRYFESQDVSATEPCSKRIKSADEPYGKSYDALQRLHEEVHITKTHSGFIPLSLSDDYDDCDTETTRQQERETAVLDPFNRAVAKTEPSNSLSNTEVTGSKCHLSTDNARVYNKENNVVQKDKNEGDTELYSTSKAFIGPIYKTEADCQHDERNWSIDYSCQNVSNTKFAGKSKKKMPPQQALPCHVPKIEDELSQFYSEIDQLESNENCLDDNLQETETNSHGQPVEYNKPDRSFSVNSQEWPCRTPPSWNNGQCSFTSPDVHYTGHEQYPSSDPTICRNSNRQCYNSHQPIWETKQLCNKQEGSRFWNNSMPEFKPGWQHTHPFITPYGSPSPQYITHFNLQEPSSSFHSAIFCPPNAGPFKNVPINMNSSADQNSEYTSYFGTHCAQTSRNGYNVPDRLAVNGFCETQTNRKDVKTCWTEGLSTGSQQFSKNRLCESQKFLILLRGLPGSGKTTLSHVLLGRDGIIFSTDDYFCQNNGCWSYNIAQLGAAHDWNQKRAKQAMDQGRSPVIIDNTNTQAWEMKPYVEAALEKGYQVEFHEPDTWWKFNPEELEKRNKHGVSREKIVQMLERYEYHMSVPIVMNSVLPFHKTSQRPPPQRRQRESVVKKPHRFYKTKKKRKRKRNKKMKAVATKAIGKRSDVDFSPSDDDSSWSGQEDLEDNGKSAFVTGYPTEHKKESVDGFAEDSGLKYSELENGTFLDSSMMDSVASGNSLNTNGLAKDSNLSLMNLPSVTDKNVAEQSFQLHGTQRLNFVKSDSSILEYNNQSTLKLSNSGTDNSTSVRSAGDKDKAAGVVLKQGVESSLLSHREEVTVFQHKASHNIEMNSWAFFSIDTLKKQQEAYSDENKCLTWPEVLQVIMYEQIPKKERRSKQNFSKITKELSDFKSSKMSVEQEDGKMLLEKSDIRHYAVPSLLMENTCAMSCIADFPTESRTKASVPSDATMLASPRKNRRCKRIFKLAPNFDFPRQIAVKNDKEIIKEVGILMKQEGISNKETITKKASLGCYGFSAQFSYDTVNIQMSTSASGKASSPGEQQIVPLNQIMETNTEEKQDKIPPDVSTMQPDILCSIKEISGCLIDSAVKTLESIQQFNETEQTAHSQIRDYQNPLSTNSKFSGLPLSLRFAVQLTELFGSPGVPLDTLLPDDYVVPLDWATSKHIYLHWKTSVEKKHKKNISEEDCALSAGVTTLEDSNKGGQES</sequence>
<feature type="compositionally biased region" description="Basic residues" evidence="2">
    <location>
        <begin position="629"/>
        <end position="650"/>
    </location>
</feature>
<dbReference type="SUPFAM" id="SSF52540">
    <property type="entry name" value="P-loop containing nucleoside triphosphate hydrolases"/>
    <property type="match status" value="1"/>
</dbReference>
<accession>A0ABM5FWU0</accession>
<dbReference type="Pfam" id="PF25126">
    <property type="entry name" value="DUF7818"/>
    <property type="match status" value="1"/>
</dbReference>
<dbReference type="PANTHER" id="PTHR13308">
    <property type="entry name" value="NEDD4-BINDING PROTEIN 2-LIKE 1"/>
    <property type="match status" value="1"/>
</dbReference>